<dbReference type="OrthoDB" id="1005072at2"/>
<dbReference type="EMBL" id="AFXZ01000050">
    <property type="protein sequence ID" value="EGV42565.1"/>
    <property type="molecule type" value="Genomic_DNA"/>
</dbReference>
<organism evidence="1 2">
    <name type="scientific">Bizionia argentinensis JUB59</name>
    <dbReference type="NCBI Taxonomy" id="1046627"/>
    <lineage>
        <taxon>Bacteria</taxon>
        <taxon>Pseudomonadati</taxon>
        <taxon>Bacteroidota</taxon>
        <taxon>Flavobacteriia</taxon>
        <taxon>Flavobacteriales</taxon>
        <taxon>Flavobacteriaceae</taxon>
        <taxon>Bizionia</taxon>
    </lineage>
</organism>
<reference evidence="1 2" key="1">
    <citation type="journal article" date="2008" name="Int. J. Syst. Evol. Microbiol.">
        <title>Bizionia argentinensis sp. nov., isolated from surface marine water in Antarctica.</title>
        <authorList>
            <person name="Bercovich A."/>
            <person name="Vazquez S.C."/>
            <person name="Yankilevich P."/>
            <person name="Coria S.H."/>
            <person name="Foti M."/>
            <person name="Hernandez E."/>
            <person name="Vidal A."/>
            <person name="Ruberto L."/>
            <person name="Melo C."/>
            <person name="Marenssi S."/>
            <person name="Criscuolo M."/>
            <person name="Memoli M."/>
            <person name="Arguelles M."/>
            <person name="Mac Cormack W.P."/>
        </authorList>
    </citation>
    <scope>NUCLEOTIDE SEQUENCE [LARGE SCALE GENOMIC DNA]</scope>
    <source>
        <strain evidence="1 2">JUB59</strain>
    </source>
</reference>
<dbReference type="PATRIC" id="fig|1046627.3.peg.2490"/>
<accession>G2EG58</accession>
<dbReference type="Proteomes" id="UP000003730">
    <property type="component" value="Unassembled WGS sequence"/>
</dbReference>
<gene>
    <name evidence="1" type="ORF">BZARG_1892</name>
</gene>
<dbReference type="RefSeq" id="WP_008638844.1">
    <property type="nucleotide sequence ID" value="NZ_AFXZ01000050.1"/>
</dbReference>
<sequence>MQEAFLHYLWQFKKFQLLNLKTTQGQDVVIINSGQHNHLSGPDFFTTQLKIDEQLWAGNVEIHIKSSDWYVHNHEKDPAYQNVILHVVWEHDTDVFRKDNTVIPTLELINYIDKQLLDNYYQLFSKKQTWINCENEFHSTPDFLLQNWLERLYIERLEQKSLAITNLLVKLKNNWEAVLFNMLSKNFGLNINGDAFLSMAQSLDFSIIRKLQNKPEELEALLLGQVGLLNKYSDVPYEQHLLKQYLYLINKFQLNNNHVTQPQFFKLRPPNFPTIRLSQLAILYHKNDNLFSKVMSSSSLEQFYEIFGVGCSAFWETHYTFQTVSKTSKKILTKNFINLLVINTIVPLKFAYAKQQGQDQVSELIDLMTQIPSEKNTIVKKFNELKSMPDSASVSQALLQLKTEYCNSNKCLQCVIGNRLISK</sequence>
<dbReference type="AlphaFoldDB" id="G2EG58"/>
<dbReference type="STRING" id="1046627.BZARG_1892"/>
<dbReference type="InterPro" id="IPR021272">
    <property type="entry name" value="DUF2851"/>
</dbReference>
<evidence type="ECO:0000313" key="1">
    <source>
        <dbReference type="EMBL" id="EGV42565.1"/>
    </source>
</evidence>
<evidence type="ECO:0000313" key="2">
    <source>
        <dbReference type="Proteomes" id="UP000003730"/>
    </source>
</evidence>
<keyword evidence="2" id="KW-1185">Reference proteome</keyword>
<comment type="caution">
    <text evidence="1">The sequence shown here is derived from an EMBL/GenBank/DDBJ whole genome shotgun (WGS) entry which is preliminary data.</text>
</comment>
<name>G2EG58_9FLAO</name>
<dbReference type="Pfam" id="PF11013">
    <property type="entry name" value="DUF2851"/>
    <property type="match status" value="1"/>
</dbReference>
<protein>
    <submittedName>
        <fullName evidence="1">DUF2851 family protein</fullName>
    </submittedName>
</protein>
<dbReference type="eggNOG" id="ENOG502Z7XW">
    <property type="taxonomic scope" value="Bacteria"/>
</dbReference>
<proteinExistence type="predicted"/>